<gene>
    <name evidence="1" type="ORF">ETD83_28395</name>
</gene>
<organism evidence="1 2">
    <name type="scientific">Actinomadura soli</name>
    <dbReference type="NCBI Taxonomy" id="2508997"/>
    <lineage>
        <taxon>Bacteria</taxon>
        <taxon>Bacillati</taxon>
        <taxon>Actinomycetota</taxon>
        <taxon>Actinomycetes</taxon>
        <taxon>Streptosporangiales</taxon>
        <taxon>Thermomonosporaceae</taxon>
        <taxon>Actinomadura</taxon>
    </lineage>
</organism>
<sequence>MPTMRQFFVDFFCDFAAKAGTALDLGHSPPGTPQGGVGAYSLVVEHSGIFIEYEVKTDIKEFFIARMLCRW</sequence>
<evidence type="ECO:0000313" key="1">
    <source>
        <dbReference type="EMBL" id="TMQ91980.1"/>
    </source>
</evidence>
<reference evidence="1 2" key="1">
    <citation type="submission" date="2019-05" db="EMBL/GenBank/DDBJ databases">
        <title>Draft genome sequence of Actinomadura sp. 14C53.</title>
        <authorList>
            <person name="Saricaoglu S."/>
            <person name="Isik K."/>
        </authorList>
    </citation>
    <scope>NUCLEOTIDE SEQUENCE [LARGE SCALE GENOMIC DNA]</scope>
    <source>
        <strain evidence="1 2">14C53</strain>
    </source>
</reference>
<comment type="caution">
    <text evidence="1">The sequence shown here is derived from an EMBL/GenBank/DDBJ whole genome shotgun (WGS) entry which is preliminary data.</text>
</comment>
<accession>A0A5C4J5Y2</accession>
<protein>
    <submittedName>
        <fullName evidence="1">Uncharacterized protein</fullName>
    </submittedName>
</protein>
<name>A0A5C4J5Y2_9ACTN</name>
<dbReference type="AlphaFoldDB" id="A0A5C4J5Y2"/>
<dbReference type="Proteomes" id="UP000309174">
    <property type="component" value="Unassembled WGS sequence"/>
</dbReference>
<dbReference type="RefSeq" id="WP_138648278.1">
    <property type="nucleotide sequence ID" value="NZ_VCKW01000178.1"/>
</dbReference>
<keyword evidence="2" id="KW-1185">Reference proteome</keyword>
<proteinExistence type="predicted"/>
<dbReference type="EMBL" id="VCKW01000178">
    <property type="protein sequence ID" value="TMQ91980.1"/>
    <property type="molecule type" value="Genomic_DNA"/>
</dbReference>
<dbReference type="OrthoDB" id="3480317at2"/>
<evidence type="ECO:0000313" key="2">
    <source>
        <dbReference type="Proteomes" id="UP000309174"/>
    </source>
</evidence>